<evidence type="ECO:0000313" key="8">
    <source>
        <dbReference type="Proteomes" id="UP001054889"/>
    </source>
</evidence>
<dbReference type="PRINTS" id="PR00625">
    <property type="entry name" value="JDOMAIN"/>
</dbReference>
<reference evidence="7" key="1">
    <citation type="journal article" date="2018" name="DNA Res.">
        <title>Multiple hybrid de novo genome assembly of finger millet, an orphan allotetraploid crop.</title>
        <authorList>
            <person name="Hatakeyama M."/>
            <person name="Aluri S."/>
            <person name="Balachadran M.T."/>
            <person name="Sivarajan S.R."/>
            <person name="Patrignani A."/>
            <person name="Gruter S."/>
            <person name="Poveda L."/>
            <person name="Shimizu-Inatsugi R."/>
            <person name="Baeten J."/>
            <person name="Francoijs K.J."/>
            <person name="Nataraja K.N."/>
            <person name="Reddy Y.A.N."/>
            <person name="Phadnis S."/>
            <person name="Ravikumar R.L."/>
            <person name="Schlapbach R."/>
            <person name="Sreeman S.M."/>
            <person name="Shimizu K.K."/>
        </authorList>
    </citation>
    <scope>NUCLEOTIDE SEQUENCE</scope>
</reference>
<dbReference type="GO" id="GO:0016020">
    <property type="term" value="C:membrane"/>
    <property type="evidence" value="ECO:0007669"/>
    <property type="project" value="UniProtKB-SubCell"/>
</dbReference>
<dbReference type="Pfam" id="PF11875">
    <property type="entry name" value="DnaJ-like_C11_C"/>
    <property type="match status" value="1"/>
</dbReference>
<comment type="subcellular location">
    <subcellularLocation>
        <location evidence="1">Membrane</location>
    </subcellularLocation>
</comment>
<feature type="domain" description="J" evidence="6">
    <location>
        <begin position="12"/>
        <end position="80"/>
    </location>
</feature>
<organism evidence="7 8">
    <name type="scientific">Eleusine coracana subsp. coracana</name>
    <dbReference type="NCBI Taxonomy" id="191504"/>
    <lineage>
        <taxon>Eukaryota</taxon>
        <taxon>Viridiplantae</taxon>
        <taxon>Streptophyta</taxon>
        <taxon>Embryophyta</taxon>
        <taxon>Tracheophyta</taxon>
        <taxon>Spermatophyta</taxon>
        <taxon>Magnoliopsida</taxon>
        <taxon>Liliopsida</taxon>
        <taxon>Poales</taxon>
        <taxon>Poaceae</taxon>
        <taxon>PACMAD clade</taxon>
        <taxon>Chloridoideae</taxon>
        <taxon>Cynodonteae</taxon>
        <taxon>Eleusininae</taxon>
        <taxon>Eleusine</taxon>
    </lineage>
</organism>
<dbReference type="Pfam" id="PF00226">
    <property type="entry name" value="DnaJ"/>
    <property type="match status" value="1"/>
</dbReference>
<dbReference type="Gene3D" id="1.10.287.110">
    <property type="entry name" value="DnaJ domain"/>
    <property type="match status" value="1"/>
</dbReference>
<dbReference type="PANTHER" id="PTHR44914">
    <property type="entry name" value="CHAPERONE PROTEIN DNAJ 13"/>
    <property type="match status" value="1"/>
</dbReference>
<comment type="caution">
    <text evidence="7">The sequence shown here is derived from an EMBL/GenBank/DDBJ whole genome shotgun (WGS) entry which is preliminary data.</text>
</comment>
<dbReference type="SUPFAM" id="SSF46565">
    <property type="entry name" value="Chaperone J-domain"/>
    <property type="match status" value="1"/>
</dbReference>
<dbReference type="CDD" id="cd06257">
    <property type="entry name" value="DnaJ"/>
    <property type="match status" value="1"/>
</dbReference>
<dbReference type="Proteomes" id="UP001054889">
    <property type="component" value="Unassembled WGS sequence"/>
</dbReference>
<protein>
    <recommendedName>
        <fullName evidence="6">J domain-containing protein</fullName>
    </recommendedName>
</protein>
<dbReference type="InterPro" id="IPR001623">
    <property type="entry name" value="DnaJ_domain"/>
</dbReference>
<dbReference type="SMART" id="SM00271">
    <property type="entry name" value="DnaJ"/>
    <property type="match status" value="1"/>
</dbReference>
<keyword evidence="5" id="KW-1133">Transmembrane helix</keyword>
<feature type="transmembrane region" description="Helical" evidence="5">
    <location>
        <begin position="329"/>
        <end position="351"/>
    </location>
</feature>
<keyword evidence="8" id="KW-1185">Reference proteome</keyword>
<accession>A0AAV5BXS8</accession>
<dbReference type="GO" id="GO:0005783">
    <property type="term" value="C:endoplasmic reticulum"/>
    <property type="evidence" value="ECO:0007669"/>
    <property type="project" value="UniProtKB-ARBA"/>
</dbReference>
<dbReference type="InterPro" id="IPR042162">
    <property type="entry name" value="AtJ13"/>
</dbReference>
<evidence type="ECO:0000256" key="2">
    <source>
        <dbReference type="ARBA" id="ARBA00023136"/>
    </source>
</evidence>
<dbReference type="InterPro" id="IPR036869">
    <property type="entry name" value="J_dom_sf"/>
</dbReference>
<feature type="coiled-coil region" evidence="4">
    <location>
        <begin position="360"/>
        <end position="387"/>
    </location>
</feature>
<reference evidence="7" key="2">
    <citation type="submission" date="2021-12" db="EMBL/GenBank/DDBJ databases">
        <title>Resequencing data analysis of finger millet.</title>
        <authorList>
            <person name="Hatakeyama M."/>
            <person name="Aluri S."/>
            <person name="Balachadran M.T."/>
            <person name="Sivarajan S.R."/>
            <person name="Poveda L."/>
            <person name="Shimizu-Inatsugi R."/>
            <person name="Schlapbach R."/>
            <person name="Sreeman S.M."/>
            <person name="Shimizu K.K."/>
        </authorList>
    </citation>
    <scope>NUCLEOTIDE SEQUENCE</scope>
</reference>
<dbReference type="InterPro" id="IPR055225">
    <property type="entry name" value="DNAJC11-like_beta-barrel"/>
</dbReference>
<dbReference type="InterPro" id="IPR024586">
    <property type="entry name" value="DnaJ-like_C11_C"/>
</dbReference>
<keyword evidence="2 5" id="KW-0472">Membrane</keyword>
<evidence type="ECO:0000256" key="5">
    <source>
        <dbReference type="SAM" id="Phobius"/>
    </source>
</evidence>
<evidence type="ECO:0000256" key="4">
    <source>
        <dbReference type="SAM" id="Coils"/>
    </source>
</evidence>
<dbReference type="PROSITE" id="PS00636">
    <property type="entry name" value="DNAJ_1"/>
    <property type="match status" value="1"/>
</dbReference>
<dbReference type="AlphaFoldDB" id="A0AAV5BXS8"/>
<proteinExistence type="predicted"/>
<keyword evidence="3" id="KW-0143">Chaperone</keyword>
<dbReference type="Pfam" id="PF22774">
    <property type="entry name" value="DNAJC11_beta-barrel"/>
    <property type="match status" value="1"/>
</dbReference>
<dbReference type="PANTHER" id="PTHR44914:SF1">
    <property type="entry name" value="CHAPERONE PROTEIN DNAJ 13"/>
    <property type="match status" value="1"/>
</dbReference>
<gene>
    <name evidence="7" type="primary">ga07533</name>
    <name evidence="7" type="ORF">PR202_ga07533</name>
</gene>
<keyword evidence="4" id="KW-0175">Coiled coil</keyword>
<dbReference type="InterPro" id="IPR018253">
    <property type="entry name" value="DnaJ_domain_CS"/>
</dbReference>
<name>A0AAV5BXS8_ELECO</name>
<evidence type="ECO:0000313" key="7">
    <source>
        <dbReference type="EMBL" id="GJM91184.1"/>
    </source>
</evidence>
<evidence type="ECO:0000256" key="3">
    <source>
        <dbReference type="ARBA" id="ARBA00023186"/>
    </source>
</evidence>
<keyword evidence="5" id="KW-0812">Transmembrane</keyword>
<dbReference type="PROSITE" id="PS50076">
    <property type="entry name" value="DNAJ_2"/>
    <property type="match status" value="1"/>
</dbReference>
<evidence type="ECO:0000256" key="1">
    <source>
        <dbReference type="ARBA" id="ARBA00004370"/>
    </source>
</evidence>
<evidence type="ECO:0000259" key="6">
    <source>
        <dbReference type="PROSITE" id="PS50076"/>
    </source>
</evidence>
<sequence>MASTPEPEDGRELYALLHLSPDASDEEIRRAYRKFAQIYHPDKYQDPQMKDVATENFQRIRDAYEILSDENKRQIYDIYGMEGLTSGLELGPKLNKPEEIKEQLERLRRHGYGIMRGTMISLFDLEIARMGMSSEVELPVSKKNTVTVGGNLVVNGSAGTGAASTVLRHQLSSVSSIEFMATAGLRSVLGVQTSRQISPHSTATSGLAVSLRDGSINLSNAWTRQLTESCVGNIQLVLGDESSISVGWQKKDEKSSAAGEVKFGTNSFGASAHYTHRFSPKSHGRIAGRVGSSALDFEIGGGRRISEFSTVRMMYIIGIQVLLSTDLNALFATTAFAIPSTLYFLLQTYVVKPYYIKREKQKALEKMDDLSTQLTEARKAAKKAQKLLEPVSNHVTIPLNFLVTEAGQLKLHEGIKKSGIMGFYDPCPGDPKLLVVEYTFHGRKYKAMAEDSEGLLIPQDIHQI</sequence>
<dbReference type="EMBL" id="BQKI01000003">
    <property type="protein sequence ID" value="GJM91184.1"/>
    <property type="molecule type" value="Genomic_DNA"/>
</dbReference>